<dbReference type="CDD" id="cd05262">
    <property type="entry name" value="SDR_a7"/>
    <property type="match status" value="1"/>
</dbReference>
<reference evidence="3" key="1">
    <citation type="submission" date="2016-10" db="EMBL/GenBank/DDBJ databases">
        <authorList>
            <person name="Varghese N."/>
            <person name="Submissions S."/>
        </authorList>
    </citation>
    <scope>NUCLEOTIDE SEQUENCE [LARGE SCALE GENOMIC DNA]</scope>
    <source>
        <strain evidence="3">DSM 18733</strain>
    </source>
</reference>
<dbReference type="STRING" id="407022.SAMN05661044_00281"/>
<evidence type="ECO:0000259" key="1">
    <source>
        <dbReference type="Pfam" id="PF01370"/>
    </source>
</evidence>
<dbReference type="Proteomes" id="UP000199421">
    <property type="component" value="Unassembled WGS sequence"/>
</dbReference>
<dbReference type="InterPro" id="IPR051783">
    <property type="entry name" value="NAD(P)-dependent_oxidoreduct"/>
</dbReference>
<dbReference type="OrthoDB" id="9807212at2"/>
<protein>
    <submittedName>
        <fullName evidence="2">Nucleoside-diphosphate-sugar epimerase</fullName>
    </submittedName>
</protein>
<proteinExistence type="predicted"/>
<dbReference type="EMBL" id="FOAF01000001">
    <property type="protein sequence ID" value="SEK45345.1"/>
    <property type="molecule type" value="Genomic_DNA"/>
</dbReference>
<gene>
    <name evidence="2" type="ORF">SAMN05661044_00281</name>
</gene>
<name>A0A1H7HB60_OLID1</name>
<dbReference type="SUPFAM" id="SSF51735">
    <property type="entry name" value="NAD(P)-binding Rossmann-fold domains"/>
    <property type="match status" value="1"/>
</dbReference>
<evidence type="ECO:0000313" key="2">
    <source>
        <dbReference type="EMBL" id="SEK45345.1"/>
    </source>
</evidence>
<dbReference type="PANTHER" id="PTHR48079">
    <property type="entry name" value="PROTEIN YEEZ"/>
    <property type="match status" value="1"/>
</dbReference>
<organism evidence="2 3">
    <name type="scientific">Olivibacter domesticus</name>
    <name type="common">Pseudosphingobacterium domesticum</name>
    <dbReference type="NCBI Taxonomy" id="407022"/>
    <lineage>
        <taxon>Bacteria</taxon>
        <taxon>Pseudomonadati</taxon>
        <taxon>Bacteroidota</taxon>
        <taxon>Sphingobacteriia</taxon>
        <taxon>Sphingobacteriales</taxon>
        <taxon>Sphingobacteriaceae</taxon>
        <taxon>Olivibacter</taxon>
    </lineage>
</organism>
<keyword evidence="3" id="KW-1185">Reference proteome</keyword>
<dbReference type="InterPro" id="IPR001509">
    <property type="entry name" value="Epimerase_deHydtase"/>
</dbReference>
<feature type="domain" description="NAD-dependent epimerase/dehydratase" evidence="1">
    <location>
        <begin position="3"/>
        <end position="211"/>
    </location>
</feature>
<dbReference type="RefSeq" id="WP_093317199.1">
    <property type="nucleotide sequence ID" value="NZ_FOAF01000001.1"/>
</dbReference>
<dbReference type="GO" id="GO:0005737">
    <property type="term" value="C:cytoplasm"/>
    <property type="evidence" value="ECO:0007669"/>
    <property type="project" value="TreeGrafter"/>
</dbReference>
<dbReference type="Pfam" id="PF01370">
    <property type="entry name" value="Epimerase"/>
    <property type="match status" value="1"/>
</dbReference>
<dbReference type="AlphaFoldDB" id="A0A1H7HB60"/>
<dbReference type="PANTHER" id="PTHR48079:SF6">
    <property type="entry name" value="NAD(P)-BINDING DOMAIN-CONTAINING PROTEIN-RELATED"/>
    <property type="match status" value="1"/>
</dbReference>
<dbReference type="InterPro" id="IPR036291">
    <property type="entry name" value="NAD(P)-bd_dom_sf"/>
</dbReference>
<sequence>MRIFVTGASGFVGSAIVQELLQNGHDVLGLVRSDHAVQQLTTAGASAYQGDVNDPETLRQGASNCDAVIHTAFNHDFSQYKASCEADRRVIELLGEALIGSDKSLVITSGIGLLHYDRLLTEDDPLLSSSDIVPRAASEEAANAVAAKGVNVYIVRLPASVHGAGDHGFVPLVIDLAQKKSESAYIADGNNHWPAVHRSDAASLYRLIVEKRPALKVFHAVAEEGIPFRKIAEEIGKGLRLPVVSKTGEDAAAHFGWFTHFAGLDCAASSEKTRTALGWETKAADLFTDIASADYLVH</sequence>
<dbReference type="Gene3D" id="3.40.50.720">
    <property type="entry name" value="NAD(P)-binding Rossmann-like Domain"/>
    <property type="match status" value="1"/>
</dbReference>
<dbReference type="GO" id="GO:0004029">
    <property type="term" value="F:aldehyde dehydrogenase (NAD+) activity"/>
    <property type="evidence" value="ECO:0007669"/>
    <property type="project" value="TreeGrafter"/>
</dbReference>
<evidence type="ECO:0000313" key="3">
    <source>
        <dbReference type="Proteomes" id="UP000199421"/>
    </source>
</evidence>
<accession>A0A1H7HB60</accession>